<dbReference type="AlphaFoldDB" id="A0AAD7AR72"/>
<reference evidence="1" key="1">
    <citation type="submission" date="2023-03" db="EMBL/GenBank/DDBJ databases">
        <title>Massive genome expansion in bonnet fungi (Mycena s.s.) driven by repeated elements and novel gene families across ecological guilds.</title>
        <authorList>
            <consortium name="Lawrence Berkeley National Laboratory"/>
            <person name="Harder C.B."/>
            <person name="Miyauchi S."/>
            <person name="Viragh M."/>
            <person name="Kuo A."/>
            <person name="Thoen E."/>
            <person name="Andreopoulos B."/>
            <person name="Lu D."/>
            <person name="Skrede I."/>
            <person name="Drula E."/>
            <person name="Henrissat B."/>
            <person name="Morin E."/>
            <person name="Kohler A."/>
            <person name="Barry K."/>
            <person name="LaButti K."/>
            <person name="Morin E."/>
            <person name="Salamov A."/>
            <person name="Lipzen A."/>
            <person name="Mereny Z."/>
            <person name="Hegedus B."/>
            <person name="Baldrian P."/>
            <person name="Stursova M."/>
            <person name="Weitz H."/>
            <person name="Taylor A."/>
            <person name="Grigoriev I.V."/>
            <person name="Nagy L.G."/>
            <person name="Martin F."/>
            <person name="Kauserud H."/>
        </authorList>
    </citation>
    <scope>NUCLEOTIDE SEQUENCE</scope>
    <source>
        <strain evidence="1">CBHHK002</strain>
    </source>
</reference>
<evidence type="ECO:0000313" key="1">
    <source>
        <dbReference type="EMBL" id="KAJ7364904.1"/>
    </source>
</evidence>
<dbReference type="SUPFAM" id="SSF54427">
    <property type="entry name" value="NTF2-like"/>
    <property type="match status" value="1"/>
</dbReference>
<feature type="non-terminal residue" evidence="1">
    <location>
        <position position="192"/>
    </location>
</feature>
<gene>
    <name evidence="1" type="ORF">DFH08DRAFT_840271</name>
</gene>
<protein>
    <submittedName>
        <fullName evidence="1">Uncharacterized protein</fullName>
    </submittedName>
</protein>
<dbReference type="InterPro" id="IPR032710">
    <property type="entry name" value="NTF2-like_dom_sf"/>
</dbReference>
<accession>A0AAD7AR72</accession>
<proteinExistence type="predicted"/>
<keyword evidence="2" id="KW-1185">Reference proteome</keyword>
<comment type="caution">
    <text evidence="1">The sequence shown here is derived from an EMBL/GenBank/DDBJ whole genome shotgun (WGS) entry which is preliminary data.</text>
</comment>
<organism evidence="1 2">
    <name type="scientific">Mycena albidolilacea</name>
    <dbReference type="NCBI Taxonomy" id="1033008"/>
    <lineage>
        <taxon>Eukaryota</taxon>
        <taxon>Fungi</taxon>
        <taxon>Dikarya</taxon>
        <taxon>Basidiomycota</taxon>
        <taxon>Agaricomycotina</taxon>
        <taxon>Agaricomycetes</taxon>
        <taxon>Agaricomycetidae</taxon>
        <taxon>Agaricales</taxon>
        <taxon>Marasmiineae</taxon>
        <taxon>Mycenaceae</taxon>
        <taxon>Mycena</taxon>
    </lineage>
</organism>
<dbReference type="Proteomes" id="UP001218218">
    <property type="component" value="Unassembled WGS sequence"/>
</dbReference>
<sequence>LFAAEVLFLDLSTNIPSNILTAHFSSSNELVIQHAPILCPHPHTSRLTGLNAVRSYFDLIATTWLRSDMKVHMRTVVEPNQVAVNASVRWTWRSSDRSWTEDFLCTLEYDDSLKVVGMIVETNSAPGTCIMRAVDEDPLDSSERRMAPVHFNIWVSSVHSALLCYSSSITWNFGQRNGQLEVASFAFSSSKA</sequence>
<name>A0AAD7AR72_9AGAR</name>
<evidence type="ECO:0000313" key="2">
    <source>
        <dbReference type="Proteomes" id="UP001218218"/>
    </source>
</evidence>
<dbReference type="EMBL" id="JARIHO010000003">
    <property type="protein sequence ID" value="KAJ7364904.1"/>
    <property type="molecule type" value="Genomic_DNA"/>
</dbReference>